<accession>A0A1G8FGM0</accession>
<dbReference type="STRING" id="861298.SAMN04488136_13051"/>
<evidence type="ECO:0000259" key="1">
    <source>
        <dbReference type="Pfam" id="PF07883"/>
    </source>
</evidence>
<protein>
    <submittedName>
        <fullName evidence="2">Cupin 2 domain-containing protein</fullName>
    </submittedName>
</protein>
<keyword evidence="3" id="KW-1185">Reference proteome</keyword>
<proteinExistence type="predicted"/>
<dbReference type="SUPFAM" id="SSF51182">
    <property type="entry name" value="RmlC-like cupins"/>
    <property type="match status" value="1"/>
</dbReference>
<dbReference type="Proteomes" id="UP000198854">
    <property type="component" value="Unassembled WGS sequence"/>
</dbReference>
<organism evidence="2 3">
    <name type="scientific">Vibrio xiamenensis</name>
    <dbReference type="NCBI Taxonomy" id="861298"/>
    <lineage>
        <taxon>Bacteria</taxon>
        <taxon>Pseudomonadati</taxon>
        <taxon>Pseudomonadota</taxon>
        <taxon>Gammaproteobacteria</taxon>
        <taxon>Vibrionales</taxon>
        <taxon>Vibrionaceae</taxon>
        <taxon>Vibrio</taxon>
    </lineage>
</organism>
<evidence type="ECO:0000313" key="2">
    <source>
        <dbReference type="EMBL" id="SDH81196.1"/>
    </source>
</evidence>
<dbReference type="EMBL" id="FNDD01000030">
    <property type="protein sequence ID" value="SDH81196.1"/>
    <property type="molecule type" value="Genomic_DNA"/>
</dbReference>
<reference evidence="2 3" key="1">
    <citation type="submission" date="2016-10" db="EMBL/GenBank/DDBJ databases">
        <authorList>
            <person name="de Groot N.N."/>
        </authorList>
    </citation>
    <scope>NUCLEOTIDE SEQUENCE [LARGE SCALE GENOMIC DNA]</scope>
    <source>
        <strain evidence="2 3">CGMCC 1.10228</strain>
    </source>
</reference>
<feature type="domain" description="Cupin type-2" evidence="1">
    <location>
        <begin position="43"/>
        <end position="102"/>
    </location>
</feature>
<dbReference type="RefSeq" id="WP_093278120.1">
    <property type="nucleotide sequence ID" value="NZ_FNDD01000030.1"/>
</dbReference>
<dbReference type="Gene3D" id="2.60.120.10">
    <property type="entry name" value="Jelly Rolls"/>
    <property type="match status" value="1"/>
</dbReference>
<dbReference type="AlphaFoldDB" id="A0A1G8FGM0"/>
<dbReference type="Pfam" id="PF07883">
    <property type="entry name" value="Cupin_2"/>
    <property type="match status" value="1"/>
</dbReference>
<evidence type="ECO:0000313" key="3">
    <source>
        <dbReference type="Proteomes" id="UP000198854"/>
    </source>
</evidence>
<dbReference type="InterPro" id="IPR011051">
    <property type="entry name" value="RmlC_Cupin_sf"/>
</dbReference>
<dbReference type="CDD" id="cd06981">
    <property type="entry name" value="cupin_reut_a1446"/>
    <property type="match status" value="1"/>
</dbReference>
<dbReference type="InterPro" id="IPR013096">
    <property type="entry name" value="Cupin_2"/>
</dbReference>
<dbReference type="OrthoDB" id="9798585at2"/>
<sequence length="104" mass="11772">MPNLFSEIPENISEEIFEDIISTEGVRIERILSHGQSSPETGWYDQAENEWVIVLKGQGVIEFKTGQIVTLSKGDYVNIKAGEKHRVISTSSQEVTVWLAVFYK</sequence>
<gene>
    <name evidence="2" type="ORF">SAMN04488136_13051</name>
</gene>
<dbReference type="InterPro" id="IPR014710">
    <property type="entry name" value="RmlC-like_jellyroll"/>
</dbReference>
<name>A0A1G8FGM0_9VIBR</name>